<dbReference type="EMBL" id="JAGEOJ010000020">
    <property type="protein sequence ID" value="MBO2453350.1"/>
    <property type="molecule type" value="Genomic_DNA"/>
</dbReference>
<dbReference type="Proteomes" id="UP000669179">
    <property type="component" value="Unassembled WGS sequence"/>
</dbReference>
<dbReference type="AlphaFoldDB" id="A0A939PJ48"/>
<evidence type="ECO:0000313" key="1">
    <source>
        <dbReference type="EMBL" id="MBO2453350.1"/>
    </source>
</evidence>
<protein>
    <submittedName>
        <fullName evidence="1">Uncharacterized protein</fullName>
    </submittedName>
</protein>
<comment type="caution">
    <text evidence="1">The sequence shown here is derived from an EMBL/GenBank/DDBJ whole genome shotgun (WGS) entry which is preliminary data.</text>
</comment>
<accession>A0A939PJ48</accession>
<name>A0A939PJ48_9ACTN</name>
<organism evidence="1 2">
    <name type="scientific">Actinomadura barringtoniae</name>
    <dbReference type="NCBI Taxonomy" id="1427535"/>
    <lineage>
        <taxon>Bacteria</taxon>
        <taxon>Bacillati</taxon>
        <taxon>Actinomycetota</taxon>
        <taxon>Actinomycetes</taxon>
        <taxon>Streptosporangiales</taxon>
        <taxon>Thermomonosporaceae</taxon>
        <taxon>Actinomadura</taxon>
    </lineage>
</organism>
<dbReference type="RefSeq" id="WP_208261375.1">
    <property type="nucleotide sequence ID" value="NZ_JAGEOJ010000020.1"/>
</dbReference>
<keyword evidence="2" id="KW-1185">Reference proteome</keyword>
<proteinExistence type="predicted"/>
<evidence type="ECO:0000313" key="2">
    <source>
        <dbReference type="Proteomes" id="UP000669179"/>
    </source>
</evidence>
<reference evidence="1" key="1">
    <citation type="submission" date="2021-03" db="EMBL/GenBank/DDBJ databases">
        <authorList>
            <person name="Kanchanasin P."/>
            <person name="Saeng-In P."/>
            <person name="Phongsopitanun W."/>
            <person name="Yuki M."/>
            <person name="Kudo T."/>
            <person name="Ohkuma M."/>
            <person name="Tanasupawat S."/>
        </authorList>
    </citation>
    <scope>NUCLEOTIDE SEQUENCE</scope>
    <source>
        <strain evidence="1">GKU 128</strain>
    </source>
</reference>
<gene>
    <name evidence="1" type="ORF">J4573_40095</name>
</gene>
<sequence length="308" mass="33962">MSLSVRKTGFEWQDFVNDLMHAVHPGEFIAVDPSGRGDKGCDGWVGGLMLACYGATTPNQRRVAQKVQSDFATALRYWGEHMERWAFVHNNANGLPEMAARAVMDLRRRHGDSVKIEVWPPQVLWNHCAFLPRESLATVIGSPPSDHPAGMTYVARCVESLARTRLPPDTGPVWEVAFGKIEHNGFGTEVTDLIKRFQAHTGHVRYYFTFASPGEQAQVKENLLGRFAGHRAALESSDAVFHALCDDLVDEAFGTTGGSSTTGCSNSPGAHLPDKAQQRSAALMVVTHFFESCEIFESPQEERRAASF</sequence>